<proteinExistence type="predicted"/>
<evidence type="ECO:0000259" key="2">
    <source>
        <dbReference type="Pfam" id="PF07282"/>
    </source>
</evidence>
<reference evidence="3 4" key="2">
    <citation type="journal article" date="2009" name="Stand. Genomic Sci.">
        <title>Complete genome sequence of Staphylothermus marinus Stetter and Fiala 1986 type strain F1.</title>
        <authorList>
            <person name="Anderson I.J."/>
            <person name="Sun H."/>
            <person name="Lapidus A."/>
            <person name="Copeland A."/>
            <person name="Glavina Del Rio T."/>
            <person name="Tice H."/>
            <person name="Dalin E."/>
            <person name="Lucas S."/>
            <person name="Barry K."/>
            <person name="Land M."/>
            <person name="Richardson P."/>
            <person name="Huber H."/>
            <person name="Kyrpides N.C."/>
        </authorList>
    </citation>
    <scope>NUCLEOTIDE SEQUENCE [LARGE SCALE GENOMIC DNA]</scope>
    <source>
        <strain evidence="4">ATCC 43588 / DSM 3639 / JCM 9404 / F1</strain>
    </source>
</reference>
<protein>
    <submittedName>
        <fullName evidence="3">Transposase, IS605 OrfB family</fullName>
    </submittedName>
</protein>
<dbReference type="eggNOG" id="arCOG00679">
    <property type="taxonomic scope" value="Archaea"/>
</dbReference>
<reference evidence="4" key="1">
    <citation type="journal article" date="2009" name="BMC Genomics">
        <title>The complete genome sequence of Staphylothermus marinus reveals differences in sulfur metabolism among heterotrophic Crenarchaeota.</title>
        <authorList>
            <person name="Anderson I.J."/>
            <person name="Dharmarajan L."/>
            <person name="Rodriguez J."/>
            <person name="Hooper S."/>
            <person name="Porat I."/>
            <person name="Ulrich L.E."/>
            <person name="Elkins J.G."/>
            <person name="Mavromatis K."/>
            <person name="Sun H."/>
            <person name="Land M."/>
            <person name="Lapidus A."/>
            <person name="Lucas S."/>
            <person name="Barry K."/>
            <person name="Huber H."/>
            <person name="Zhulin I.B."/>
            <person name="Whitman W.B."/>
            <person name="Mukhopadhyay B."/>
            <person name="Woese C."/>
            <person name="Bristow J."/>
            <person name="Kyrpides N."/>
        </authorList>
    </citation>
    <scope>NUCLEOTIDE SEQUENCE [LARGE SCALE GENOMIC DNA]</scope>
    <source>
        <strain evidence="4">ATCC 43588 / DSM 3639 / JCM 9404 / F1</strain>
    </source>
</reference>
<dbReference type="AlphaFoldDB" id="A3DPS2"/>
<dbReference type="KEGG" id="smr:Smar_1546"/>
<dbReference type="InterPro" id="IPR010095">
    <property type="entry name" value="Cas12f1-like_TNB"/>
</dbReference>
<dbReference type="GO" id="GO:0003677">
    <property type="term" value="F:DNA binding"/>
    <property type="evidence" value="ECO:0007669"/>
    <property type="project" value="UniProtKB-KW"/>
</dbReference>
<name>A3DPS2_STAMF</name>
<accession>A3DPS2</accession>
<organism evidence="3 4">
    <name type="scientific">Staphylothermus marinus (strain ATCC 43588 / DSM 3639 / JCM 9404 / F1)</name>
    <dbReference type="NCBI Taxonomy" id="399550"/>
    <lineage>
        <taxon>Archaea</taxon>
        <taxon>Thermoproteota</taxon>
        <taxon>Thermoprotei</taxon>
        <taxon>Desulfurococcales</taxon>
        <taxon>Desulfurococcaceae</taxon>
        <taxon>Staphylothermus</taxon>
    </lineage>
</organism>
<dbReference type="NCBIfam" id="TIGR01766">
    <property type="entry name" value="IS200/IS605 family accessory protein TnpB-like domain"/>
    <property type="match status" value="1"/>
</dbReference>
<dbReference type="STRING" id="399550.Smar_1546"/>
<dbReference type="Proteomes" id="UP000000254">
    <property type="component" value="Chromosome"/>
</dbReference>
<dbReference type="Pfam" id="PF07282">
    <property type="entry name" value="Cas12f1-like_TNB"/>
    <property type="match status" value="1"/>
</dbReference>
<dbReference type="EMBL" id="CP000575">
    <property type="protein sequence ID" value="ABN70632.1"/>
    <property type="molecule type" value="Genomic_DNA"/>
</dbReference>
<keyword evidence="4" id="KW-1185">Reference proteome</keyword>
<evidence type="ECO:0000313" key="4">
    <source>
        <dbReference type="Proteomes" id="UP000000254"/>
    </source>
</evidence>
<dbReference type="HOGENOM" id="CLU_673725_0_0_2"/>
<evidence type="ECO:0000256" key="1">
    <source>
        <dbReference type="ARBA" id="ARBA00023125"/>
    </source>
</evidence>
<keyword evidence="1" id="KW-0238">DNA-binding</keyword>
<sequence>MLGSFYIFLYSFYWWWGLGVRVYATVKIRAVAPNPSLHHKLYLFLRSYCDWTQYIIDNIWFEDKIPSMKKLHDKFYGLLRSMGFRAHHCHKIERRAKEIVKSVKKNRGRKPVLRKLTARIDYEDYRLDLRSKTLKIAVLDNEWIVLKLKWYSYINKYISDDWKLKEILVSFRNNNIWIYLVFEREVVFRKPRTVMGVDINFDNITYTILDMNGRLVSMGIIPFKGLRRALHYKKLAEKLQKRYPRNWRYVKWVRNVRARWLGRAKNILRDTSHYIAKKIVGIADEHNSVIVLEDLKNIKSNNKGKRFNWRINFWTYRRIQEYIYYKALIKNIPVAFIDPKYSSKKSPIGDRLIFINYRYVRLPNGFIVTRDIIASWNLALRYLRMKGSGWSMWSPDNSLNEGMKPQLKRGKPVQVSKITKITIVSKR</sequence>
<evidence type="ECO:0000313" key="3">
    <source>
        <dbReference type="EMBL" id="ABN70632.1"/>
    </source>
</evidence>
<feature type="domain" description="Cas12f1-like TNB" evidence="2">
    <location>
        <begin position="316"/>
        <end position="378"/>
    </location>
</feature>
<gene>
    <name evidence="3" type="ordered locus">Smar_1546</name>
</gene>